<evidence type="ECO:0000256" key="1">
    <source>
        <dbReference type="SAM" id="Phobius"/>
    </source>
</evidence>
<proteinExistence type="predicted"/>
<evidence type="ECO:0000313" key="2">
    <source>
        <dbReference type="EMBL" id="RDX46618.1"/>
    </source>
</evidence>
<protein>
    <submittedName>
        <fullName evidence="2">Uncharacterized protein</fullName>
    </submittedName>
</protein>
<dbReference type="OrthoDB" id="3350812at2759"/>
<dbReference type="AlphaFoldDB" id="A0A371D238"/>
<keyword evidence="1" id="KW-0812">Transmembrane</keyword>
<keyword evidence="3" id="KW-1185">Reference proteome</keyword>
<sequence>MKIVYFVNKYSVLVDTILAVTIVLWKPHEPLECRTLYTVLAYVYLAGIVFSESILIARTMALWGYDRTVVFFLATGFLEIVACVLFTVHETAPWVTVPSYRALQLAGCGQTIQDADVWPAYAALMVGDTAIVMLTFLRRFLDPDFGGTRTSRCALVRTMYRDGLFFYIVILVLSLTNLSVMIFAPRGLTPLIQMPLRVVHSALCTRVLLNLRRAAAESSSGMSLSMDAYAAQTTLVFGGSRSSNPDHGSADCEAVRSRLRGEFGVGTT</sequence>
<feature type="transmembrane region" description="Helical" evidence="1">
    <location>
        <begin position="120"/>
        <end position="141"/>
    </location>
</feature>
<dbReference type="Proteomes" id="UP000256964">
    <property type="component" value="Unassembled WGS sequence"/>
</dbReference>
<keyword evidence="1" id="KW-1133">Transmembrane helix</keyword>
<gene>
    <name evidence="2" type="ORF">OH76DRAFT_1406704</name>
</gene>
<evidence type="ECO:0000313" key="3">
    <source>
        <dbReference type="Proteomes" id="UP000256964"/>
    </source>
</evidence>
<feature type="transmembrane region" description="Helical" evidence="1">
    <location>
        <begin position="37"/>
        <end position="57"/>
    </location>
</feature>
<organism evidence="2 3">
    <name type="scientific">Lentinus brumalis</name>
    <dbReference type="NCBI Taxonomy" id="2498619"/>
    <lineage>
        <taxon>Eukaryota</taxon>
        <taxon>Fungi</taxon>
        <taxon>Dikarya</taxon>
        <taxon>Basidiomycota</taxon>
        <taxon>Agaricomycotina</taxon>
        <taxon>Agaricomycetes</taxon>
        <taxon>Polyporales</taxon>
        <taxon>Polyporaceae</taxon>
        <taxon>Lentinus</taxon>
    </lineage>
</organism>
<reference evidence="2 3" key="1">
    <citation type="journal article" date="2018" name="Biotechnol. Biofuels">
        <title>Integrative visual omics of the white-rot fungus Polyporus brumalis exposes the biotechnological potential of its oxidative enzymes for delignifying raw plant biomass.</title>
        <authorList>
            <person name="Miyauchi S."/>
            <person name="Rancon A."/>
            <person name="Drula E."/>
            <person name="Hage H."/>
            <person name="Chaduli D."/>
            <person name="Favel A."/>
            <person name="Grisel S."/>
            <person name="Henrissat B."/>
            <person name="Herpoel-Gimbert I."/>
            <person name="Ruiz-Duenas F.J."/>
            <person name="Chevret D."/>
            <person name="Hainaut M."/>
            <person name="Lin J."/>
            <person name="Wang M."/>
            <person name="Pangilinan J."/>
            <person name="Lipzen A."/>
            <person name="Lesage-Meessen L."/>
            <person name="Navarro D."/>
            <person name="Riley R."/>
            <person name="Grigoriev I.V."/>
            <person name="Zhou S."/>
            <person name="Raouche S."/>
            <person name="Rosso M.N."/>
        </authorList>
    </citation>
    <scope>NUCLEOTIDE SEQUENCE [LARGE SCALE GENOMIC DNA]</scope>
    <source>
        <strain evidence="2 3">BRFM 1820</strain>
    </source>
</reference>
<keyword evidence="1" id="KW-0472">Membrane</keyword>
<name>A0A371D238_9APHY</name>
<feature type="transmembrane region" description="Helical" evidence="1">
    <location>
        <begin position="162"/>
        <end position="184"/>
    </location>
</feature>
<feature type="transmembrane region" description="Helical" evidence="1">
    <location>
        <begin position="7"/>
        <end position="25"/>
    </location>
</feature>
<feature type="transmembrane region" description="Helical" evidence="1">
    <location>
        <begin position="69"/>
        <end position="88"/>
    </location>
</feature>
<accession>A0A371D238</accession>
<dbReference type="EMBL" id="KZ857425">
    <property type="protein sequence ID" value="RDX46618.1"/>
    <property type="molecule type" value="Genomic_DNA"/>
</dbReference>